<dbReference type="Proteomes" id="UP001209878">
    <property type="component" value="Unassembled WGS sequence"/>
</dbReference>
<comment type="similarity">
    <text evidence="4">Belongs to the peptidase M24B family.</text>
</comment>
<evidence type="ECO:0000256" key="11">
    <source>
        <dbReference type="ARBA" id="ARBA00022801"/>
    </source>
</evidence>
<comment type="subunit">
    <text evidence="5">Homodimer.</text>
</comment>
<dbReference type="EC" id="3.4.11.9" evidence="6"/>
<dbReference type="InterPro" id="IPR050422">
    <property type="entry name" value="X-Pro_aminopeptidase_P"/>
</dbReference>
<gene>
    <name evidence="25" type="ORF">NP493_783g01054</name>
</gene>
<feature type="domain" description="Peptidase M24 C-terminal" evidence="24">
    <location>
        <begin position="557"/>
        <end position="621"/>
    </location>
</feature>
<keyword evidence="10" id="KW-0479">Metal-binding</keyword>
<comment type="catalytic activity">
    <reaction evidence="1">
        <text>Release of any N-terminal amino acid, including proline, that is linked to proline, even from a dipeptide or tripeptide.</text>
        <dbReference type="EC" id="3.4.11.9"/>
    </reaction>
</comment>
<dbReference type="PANTHER" id="PTHR43763">
    <property type="entry name" value="XAA-PRO AMINOPEPTIDASE 1"/>
    <property type="match status" value="1"/>
</dbReference>
<evidence type="ECO:0000313" key="26">
    <source>
        <dbReference type="Proteomes" id="UP001209878"/>
    </source>
</evidence>
<dbReference type="GO" id="GO:0006508">
    <property type="term" value="P:proteolysis"/>
    <property type="evidence" value="ECO:0007669"/>
    <property type="project" value="UniProtKB-KW"/>
</dbReference>
<evidence type="ECO:0000259" key="22">
    <source>
        <dbReference type="Pfam" id="PF00557"/>
    </source>
</evidence>
<dbReference type="FunFam" id="3.40.350.10:FF:000001">
    <property type="entry name" value="Putative xaa-Pro aminopeptidase 1"/>
    <property type="match status" value="1"/>
</dbReference>
<organism evidence="25 26">
    <name type="scientific">Ridgeia piscesae</name>
    <name type="common">Tubeworm</name>
    <dbReference type="NCBI Taxonomy" id="27915"/>
    <lineage>
        <taxon>Eukaryota</taxon>
        <taxon>Metazoa</taxon>
        <taxon>Spiralia</taxon>
        <taxon>Lophotrochozoa</taxon>
        <taxon>Annelida</taxon>
        <taxon>Polychaeta</taxon>
        <taxon>Sedentaria</taxon>
        <taxon>Canalipalpata</taxon>
        <taxon>Sabellida</taxon>
        <taxon>Siboglinidae</taxon>
        <taxon>Ridgeia</taxon>
    </lineage>
</organism>
<dbReference type="FunFam" id="3.90.230.10:FF:000004">
    <property type="entry name" value="xaa-Pro aminopeptidase 1 isoform X1"/>
    <property type="match status" value="1"/>
</dbReference>
<proteinExistence type="inferred from homology"/>
<dbReference type="InterPro" id="IPR032416">
    <property type="entry name" value="Peptidase_M24_C"/>
</dbReference>
<feature type="domain" description="Peptidase M24" evidence="22">
    <location>
        <begin position="330"/>
        <end position="543"/>
    </location>
</feature>
<dbReference type="Pfam" id="PF00557">
    <property type="entry name" value="Peptidase_M24"/>
    <property type="match status" value="1"/>
</dbReference>
<dbReference type="GO" id="GO:0005737">
    <property type="term" value="C:cytoplasm"/>
    <property type="evidence" value="ECO:0007669"/>
    <property type="project" value="UniProtKB-SubCell"/>
</dbReference>
<evidence type="ECO:0000256" key="12">
    <source>
        <dbReference type="ARBA" id="ARBA00022990"/>
    </source>
</evidence>
<comment type="subcellular location">
    <subcellularLocation>
        <location evidence="3">Cytoplasm</location>
    </subcellularLocation>
</comment>
<evidence type="ECO:0000259" key="24">
    <source>
        <dbReference type="Pfam" id="PF16188"/>
    </source>
</evidence>
<keyword evidence="26" id="KW-1185">Reference proteome</keyword>
<dbReference type="CDD" id="cd01085">
    <property type="entry name" value="APP"/>
    <property type="match status" value="1"/>
</dbReference>
<dbReference type="InterPro" id="IPR029149">
    <property type="entry name" value="Creatin/AminoP/Spt16_N"/>
</dbReference>
<sequence length="622" mass="69476">MSVKNSAGVLKQLRGLMKTASCLSEPLHAYIIPSGDAHMSEYIAPCDERRAFISGFTGSAGTAIVTETKAALWTDGRYYLQARTQMDDNWTLMKEGVASTPTQGDWLCEVLPSGGRVGVDPYLLSAGAWESLHQQLDLSSHALVPVIPNFVDEIWDDRPPRPHKPLLHLPLEFTGKSWKEKVQAVRKKMTNKKTSALVVSALDEVAWLLNLRGSDIDFNPVFFAYVILTHDSVLLFVDESKLTKDVQRHLGVDVSAMETNSLEEVKVTVLPYDSVHEELKQLVCKLPEKLWISDKCNFGLANLVDKRKRVKDANPIALMKCVKNKTEIQGMRNAHIRDATALCEYFAWLEKEVPKGNLTEISAADELQKLREQQELYVSLSFGTISGVGPNGSIIHYSATKETDRPITTDELYLCDSGGQYKDGTTDVTRTVHFGTPSKYEQECFTRVLKGHISLGTAILPNGVKGHAIDTLARTALWDVGLEYLHGTGHGVGAFLNVHEGPCSISYRTRPDEVPLELNMILSDEPGFYEDGKFGIRIENLMLAVKANTKYNFKDKGFLTFEPLTLVPIQKKMILPELLTEKEVSWINSYHQRCLDTVGPLLKQLGKRAAFQWLERETEPLG</sequence>
<keyword evidence="8" id="KW-0963">Cytoplasm</keyword>
<evidence type="ECO:0000256" key="2">
    <source>
        <dbReference type="ARBA" id="ARBA00001936"/>
    </source>
</evidence>
<accession>A0AAD9NLS2</accession>
<dbReference type="EMBL" id="JAODUO010000782">
    <property type="protein sequence ID" value="KAK2174700.1"/>
    <property type="molecule type" value="Genomic_DNA"/>
</dbReference>
<evidence type="ECO:0000256" key="17">
    <source>
        <dbReference type="ARBA" id="ARBA00071973"/>
    </source>
</evidence>
<dbReference type="Pfam" id="PF16189">
    <property type="entry name" value="Creatinase_N_2"/>
    <property type="match status" value="1"/>
</dbReference>
<dbReference type="Pfam" id="PF16188">
    <property type="entry name" value="Peptidase_M24_C"/>
    <property type="match status" value="1"/>
</dbReference>
<dbReference type="PANTHER" id="PTHR43763:SF6">
    <property type="entry name" value="XAA-PRO AMINOPEPTIDASE 1"/>
    <property type="match status" value="1"/>
</dbReference>
<keyword evidence="11" id="KW-0378">Hydrolase</keyword>
<dbReference type="Gene3D" id="3.40.350.10">
    <property type="entry name" value="Creatinase/prolidase N-terminal domain"/>
    <property type="match status" value="2"/>
</dbReference>
<feature type="domain" description="Creatinase N-terminal" evidence="23">
    <location>
        <begin position="11"/>
        <end position="145"/>
    </location>
</feature>
<keyword evidence="14" id="KW-0464">Manganese</keyword>
<dbReference type="FunFam" id="3.40.350.10:FF:000004">
    <property type="entry name" value="xaa-Pro aminopeptidase 1 isoform X1"/>
    <property type="match status" value="1"/>
</dbReference>
<evidence type="ECO:0000313" key="25">
    <source>
        <dbReference type="EMBL" id="KAK2174700.1"/>
    </source>
</evidence>
<name>A0AAD9NLS2_RIDPI</name>
<dbReference type="InterPro" id="IPR033740">
    <property type="entry name" value="Pept_M24B"/>
</dbReference>
<evidence type="ECO:0000256" key="1">
    <source>
        <dbReference type="ARBA" id="ARBA00001424"/>
    </source>
</evidence>
<evidence type="ECO:0000256" key="6">
    <source>
        <dbReference type="ARBA" id="ARBA00012574"/>
    </source>
</evidence>
<evidence type="ECO:0000256" key="19">
    <source>
        <dbReference type="ARBA" id="ARBA00079909"/>
    </source>
</evidence>
<comment type="function">
    <text evidence="16">Metalloaminopeptidase that catalyzes the removal of a penultimate prolyl residue from the N-termini of peptides, such as Arg-Pro-Pro. Contributes to the degradation of bradykinin.</text>
</comment>
<evidence type="ECO:0000256" key="8">
    <source>
        <dbReference type="ARBA" id="ARBA00022490"/>
    </source>
</evidence>
<dbReference type="InterPro" id="IPR036005">
    <property type="entry name" value="Creatinase/aminopeptidase-like"/>
</dbReference>
<evidence type="ECO:0000256" key="14">
    <source>
        <dbReference type="ARBA" id="ARBA00023211"/>
    </source>
</evidence>
<keyword evidence="13" id="KW-0482">Metalloprotease</keyword>
<protein>
    <recommendedName>
        <fullName evidence="17">Xaa-Pro aminopeptidase 1</fullName>
        <ecNumber evidence="6">3.4.11.9</ecNumber>
    </recommendedName>
    <alternativeName>
        <fullName evidence="15">Aminoacylproline aminopeptidase</fullName>
    </alternativeName>
    <alternativeName>
        <fullName evidence="20">Cytosolic aminopeptidase P</fullName>
    </alternativeName>
    <alternativeName>
        <fullName evidence="18">Soluble aminopeptidase P</fullName>
    </alternativeName>
    <alternativeName>
        <fullName evidence="21">X-Pro aminopeptidase 1</fullName>
    </alternativeName>
    <alternativeName>
        <fullName evidence="19">X-prolyl aminopeptidase 1, soluble</fullName>
    </alternativeName>
</protein>
<dbReference type="Gene3D" id="3.90.230.10">
    <property type="entry name" value="Creatinase/methionine aminopeptidase superfamily"/>
    <property type="match status" value="1"/>
</dbReference>
<comment type="cofactor">
    <cofactor evidence="2">
        <name>Mn(2+)</name>
        <dbReference type="ChEBI" id="CHEBI:29035"/>
    </cofactor>
</comment>
<evidence type="ECO:0000256" key="13">
    <source>
        <dbReference type="ARBA" id="ARBA00023049"/>
    </source>
</evidence>
<evidence type="ECO:0000256" key="15">
    <source>
        <dbReference type="ARBA" id="ARBA00030849"/>
    </source>
</evidence>
<evidence type="ECO:0000256" key="9">
    <source>
        <dbReference type="ARBA" id="ARBA00022670"/>
    </source>
</evidence>
<dbReference type="InterPro" id="IPR000994">
    <property type="entry name" value="Pept_M24"/>
</dbReference>
<comment type="caution">
    <text evidence="25">The sequence shown here is derived from an EMBL/GenBank/DDBJ whole genome shotgun (WGS) entry which is preliminary data.</text>
</comment>
<dbReference type="GO" id="GO:0070006">
    <property type="term" value="F:metalloaminopeptidase activity"/>
    <property type="evidence" value="ECO:0007669"/>
    <property type="project" value="InterPro"/>
</dbReference>
<reference evidence="25" key="1">
    <citation type="journal article" date="2023" name="Mol. Biol. Evol.">
        <title>Third-Generation Sequencing Reveals the Adaptive Role of the Epigenome in Three Deep-Sea Polychaetes.</title>
        <authorList>
            <person name="Perez M."/>
            <person name="Aroh O."/>
            <person name="Sun Y."/>
            <person name="Lan Y."/>
            <person name="Juniper S.K."/>
            <person name="Young C.R."/>
            <person name="Angers B."/>
            <person name="Qian P.Y."/>
        </authorList>
    </citation>
    <scope>NUCLEOTIDE SEQUENCE</scope>
    <source>
        <strain evidence="25">R07B-5</strain>
    </source>
</reference>
<keyword evidence="7" id="KW-0031">Aminopeptidase</keyword>
<evidence type="ECO:0000256" key="4">
    <source>
        <dbReference type="ARBA" id="ARBA00008766"/>
    </source>
</evidence>
<dbReference type="SUPFAM" id="SSF55920">
    <property type="entry name" value="Creatinase/aminopeptidase"/>
    <property type="match status" value="1"/>
</dbReference>
<evidence type="ECO:0000256" key="18">
    <source>
        <dbReference type="ARBA" id="ARBA00078157"/>
    </source>
</evidence>
<evidence type="ECO:0000256" key="7">
    <source>
        <dbReference type="ARBA" id="ARBA00022438"/>
    </source>
</evidence>
<evidence type="ECO:0000256" key="20">
    <source>
        <dbReference type="ARBA" id="ARBA00079919"/>
    </source>
</evidence>
<evidence type="ECO:0000256" key="3">
    <source>
        <dbReference type="ARBA" id="ARBA00004496"/>
    </source>
</evidence>
<evidence type="ECO:0000259" key="23">
    <source>
        <dbReference type="Pfam" id="PF01321"/>
    </source>
</evidence>
<keyword evidence="9" id="KW-0645">Protease</keyword>
<dbReference type="SUPFAM" id="SSF53092">
    <property type="entry name" value="Creatinase/prolidase N-terminal domain"/>
    <property type="match status" value="1"/>
</dbReference>
<dbReference type="AlphaFoldDB" id="A0AAD9NLS2"/>
<dbReference type="GO" id="GO:0046872">
    <property type="term" value="F:metal ion binding"/>
    <property type="evidence" value="ECO:0007669"/>
    <property type="project" value="UniProtKB-KW"/>
</dbReference>
<evidence type="ECO:0000256" key="21">
    <source>
        <dbReference type="ARBA" id="ARBA00081885"/>
    </source>
</evidence>
<dbReference type="Pfam" id="PF01321">
    <property type="entry name" value="Creatinase_N"/>
    <property type="match status" value="1"/>
</dbReference>
<evidence type="ECO:0000256" key="10">
    <source>
        <dbReference type="ARBA" id="ARBA00022723"/>
    </source>
</evidence>
<evidence type="ECO:0000256" key="5">
    <source>
        <dbReference type="ARBA" id="ARBA00011738"/>
    </source>
</evidence>
<keyword evidence="12" id="KW-0007">Acetylation</keyword>
<evidence type="ECO:0000256" key="16">
    <source>
        <dbReference type="ARBA" id="ARBA00054066"/>
    </source>
</evidence>
<dbReference type="InterPro" id="IPR000587">
    <property type="entry name" value="Creatinase_N"/>
</dbReference>